<keyword evidence="1" id="KW-0472">Membrane</keyword>
<feature type="transmembrane region" description="Helical" evidence="1">
    <location>
        <begin position="287"/>
        <end position="307"/>
    </location>
</feature>
<dbReference type="PANTHER" id="PTHR12892:SF8">
    <property type="entry name" value="PROTEIN CBG16685"/>
    <property type="match status" value="1"/>
</dbReference>
<organism evidence="3 4">
    <name type="scientific">Dictyocaulus viviparus</name>
    <name type="common">Bovine lungworm</name>
    <dbReference type="NCBI Taxonomy" id="29172"/>
    <lineage>
        <taxon>Eukaryota</taxon>
        <taxon>Metazoa</taxon>
        <taxon>Ecdysozoa</taxon>
        <taxon>Nematoda</taxon>
        <taxon>Chromadorea</taxon>
        <taxon>Rhabditida</taxon>
        <taxon>Rhabditina</taxon>
        <taxon>Rhabditomorpha</taxon>
        <taxon>Strongyloidea</taxon>
        <taxon>Metastrongylidae</taxon>
        <taxon>Dictyocaulus</taxon>
    </lineage>
</organism>
<evidence type="ECO:0000313" key="3">
    <source>
        <dbReference type="EMBL" id="KJH46975.1"/>
    </source>
</evidence>
<dbReference type="GO" id="GO:0006506">
    <property type="term" value="P:GPI anchor biosynthetic process"/>
    <property type="evidence" value="ECO:0007669"/>
    <property type="project" value="TreeGrafter"/>
</dbReference>
<feature type="transmembrane region" description="Helical" evidence="1">
    <location>
        <begin position="20"/>
        <end position="42"/>
    </location>
</feature>
<dbReference type="GO" id="GO:0000139">
    <property type="term" value="C:Golgi membrane"/>
    <property type="evidence" value="ECO:0007669"/>
    <property type="project" value="InterPro"/>
</dbReference>
<dbReference type="InterPro" id="IPR039545">
    <property type="entry name" value="PGAP2"/>
</dbReference>
<name>A0A0D8XR46_DICVI</name>
<protein>
    <recommendedName>
        <fullName evidence="2">CWH43-like N-terminal domain-containing protein</fullName>
    </recommendedName>
</protein>
<feature type="transmembrane region" description="Helical" evidence="1">
    <location>
        <begin position="75"/>
        <end position="100"/>
    </location>
</feature>
<keyword evidence="4" id="KW-1185">Reference proteome</keyword>
<dbReference type="InterPro" id="IPR019402">
    <property type="entry name" value="CWH43_N"/>
</dbReference>
<keyword evidence="1" id="KW-0812">Transmembrane</keyword>
<dbReference type="OrthoDB" id="68581at2759"/>
<dbReference type="PANTHER" id="PTHR12892">
    <property type="entry name" value="FGF RECEPTOR ACTIVATING PROTEIN 1"/>
    <property type="match status" value="1"/>
</dbReference>
<dbReference type="Proteomes" id="UP000053766">
    <property type="component" value="Unassembled WGS sequence"/>
</dbReference>
<sequence>MPPFNDKLSLVDEITEYPKLLSVVLPLATIIISLKIILFHILQIKVPKTKHQNRIYKKGFVDDNNEHLSYVSMQLIYPTASLTVICYIALFIGIAGSIYIDRLPKAPTPNGVRWTFHGSKPYRCNVCFNFKGIFKNQESLQLLNIVEEMQMLFLIIENTAPPPKNGLPSVLLLFEMNDLGNEMFRICTCLPIVIRFFLVICRRAMIRADFASSSFLHHQMNDAVVSLTIVELLTMALFSVVTVRKDFPDFNQYCKIVFAITAGLNMLLTSAIVIAQKKDTSTTEDSISIMMKILFTTIYCLASPYYFKYHHSTIIVKICHYYLPRSYAVLEYVTIFAYGSFHLSSLIDIRNLSFYCYPRSCSGECESLDSRNFLKGAKYEHCRAFEYQQRQGGASISIRVND</sequence>
<feature type="transmembrane region" description="Helical" evidence="1">
    <location>
        <begin position="223"/>
        <end position="244"/>
    </location>
</feature>
<evidence type="ECO:0000259" key="2">
    <source>
        <dbReference type="Pfam" id="PF10277"/>
    </source>
</evidence>
<dbReference type="AlphaFoldDB" id="A0A0D8XR46"/>
<feature type="transmembrane region" description="Helical" evidence="1">
    <location>
        <begin position="327"/>
        <end position="349"/>
    </location>
</feature>
<dbReference type="GO" id="GO:0005789">
    <property type="term" value="C:endoplasmic reticulum membrane"/>
    <property type="evidence" value="ECO:0007669"/>
    <property type="project" value="TreeGrafter"/>
</dbReference>
<gene>
    <name evidence="3" type="ORF">DICVIV_06951</name>
</gene>
<keyword evidence="1" id="KW-1133">Transmembrane helix</keyword>
<dbReference type="Pfam" id="PF10277">
    <property type="entry name" value="Frag1"/>
    <property type="match status" value="1"/>
</dbReference>
<evidence type="ECO:0000256" key="1">
    <source>
        <dbReference type="SAM" id="Phobius"/>
    </source>
</evidence>
<reference evidence="4" key="2">
    <citation type="journal article" date="2016" name="Sci. Rep.">
        <title>Dictyocaulus viviparus genome, variome and transcriptome elucidate lungworm biology and support future intervention.</title>
        <authorList>
            <person name="McNulty S.N."/>
            <person name="Strube C."/>
            <person name="Rosa B.A."/>
            <person name="Martin J.C."/>
            <person name="Tyagi R."/>
            <person name="Choi Y.J."/>
            <person name="Wang Q."/>
            <person name="Hallsworth Pepin K."/>
            <person name="Zhang X."/>
            <person name="Ozersky P."/>
            <person name="Wilson R.K."/>
            <person name="Sternberg P.W."/>
            <person name="Gasser R.B."/>
            <person name="Mitreva M."/>
        </authorList>
    </citation>
    <scope>NUCLEOTIDE SEQUENCE [LARGE SCALE GENOMIC DNA]</scope>
    <source>
        <strain evidence="4">HannoverDv2000</strain>
    </source>
</reference>
<dbReference type="EMBL" id="KN716326">
    <property type="protein sequence ID" value="KJH46975.1"/>
    <property type="molecule type" value="Genomic_DNA"/>
</dbReference>
<accession>A0A0D8XR46</accession>
<feature type="transmembrane region" description="Helical" evidence="1">
    <location>
        <begin position="183"/>
        <end position="202"/>
    </location>
</feature>
<reference evidence="3 4" key="1">
    <citation type="submission" date="2013-11" db="EMBL/GenBank/DDBJ databases">
        <title>Draft genome of the bovine lungworm Dictyocaulus viviparus.</title>
        <authorList>
            <person name="Mitreva M."/>
        </authorList>
    </citation>
    <scope>NUCLEOTIDE SEQUENCE [LARGE SCALE GENOMIC DNA]</scope>
    <source>
        <strain evidence="3 4">HannoverDv2000</strain>
    </source>
</reference>
<feature type="transmembrane region" description="Helical" evidence="1">
    <location>
        <begin position="256"/>
        <end position="275"/>
    </location>
</feature>
<proteinExistence type="predicted"/>
<evidence type="ECO:0000313" key="4">
    <source>
        <dbReference type="Proteomes" id="UP000053766"/>
    </source>
</evidence>
<feature type="domain" description="CWH43-like N-terminal" evidence="2">
    <location>
        <begin position="183"/>
        <end position="351"/>
    </location>
</feature>